<dbReference type="PANTHER" id="PTHR19282:SF428">
    <property type="entry name" value="TETRASPANIN 68C, ISOFORM A"/>
    <property type="match status" value="1"/>
</dbReference>
<dbReference type="PRINTS" id="PR00259">
    <property type="entry name" value="TMFOUR"/>
</dbReference>
<evidence type="ECO:0000256" key="4">
    <source>
        <dbReference type="ARBA" id="ARBA00023136"/>
    </source>
</evidence>
<evidence type="ECO:0000313" key="6">
    <source>
        <dbReference type="EMBL" id="JAB59671.1"/>
    </source>
</evidence>
<evidence type="ECO:0000256" key="3">
    <source>
        <dbReference type="ARBA" id="ARBA00022989"/>
    </source>
</evidence>
<accession>U5EX76</accession>
<keyword evidence="4 5" id="KW-0472">Membrane</keyword>
<evidence type="ECO:0000256" key="1">
    <source>
        <dbReference type="ARBA" id="ARBA00004141"/>
    </source>
</evidence>
<dbReference type="CDD" id="cd03127">
    <property type="entry name" value="tetraspanin_LEL"/>
    <property type="match status" value="1"/>
</dbReference>
<reference evidence="6" key="1">
    <citation type="journal article" date="2014" name="Insect Biochem. Mol. Biol.">
        <title>An insight into the sialome of the frog biting fly, Corethrella appendiculata.</title>
        <authorList>
            <person name="Ribeiro J.M.C."/>
            <person name="Chagas A.C."/>
            <person name="Pham V.M."/>
            <person name="Lounibos L.P."/>
            <person name="Calvo E."/>
        </authorList>
    </citation>
    <scope>NUCLEOTIDE SEQUENCE</scope>
    <source>
        <tissue evidence="6">Salivary glands</tissue>
    </source>
</reference>
<dbReference type="InterPro" id="IPR018499">
    <property type="entry name" value="Tetraspanin/Peripherin"/>
</dbReference>
<keyword evidence="2 5" id="KW-0812">Transmembrane</keyword>
<dbReference type="SUPFAM" id="SSF48652">
    <property type="entry name" value="Tetraspanin"/>
    <property type="match status" value="1"/>
</dbReference>
<dbReference type="Gene3D" id="1.10.1450.10">
    <property type="entry name" value="Tetraspanin"/>
    <property type="match status" value="1"/>
</dbReference>
<protein>
    <submittedName>
        <fullName evidence="6">Putative tetraspanin</fullName>
    </submittedName>
</protein>
<dbReference type="Pfam" id="PF00335">
    <property type="entry name" value="Tetraspanin"/>
    <property type="match status" value="1"/>
</dbReference>
<dbReference type="GO" id="GO:0005886">
    <property type="term" value="C:plasma membrane"/>
    <property type="evidence" value="ECO:0007669"/>
    <property type="project" value="TreeGrafter"/>
</dbReference>
<feature type="transmembrane region" description="Helical" evidence="5">
    <location>
        <begin position="12"/>
        <end position="35"/>
    </location>
</feature>
<feature type="transmembrane region" description="Helical" evidence="5">
    <location>
        <begin position="248"/>
        <end position="271"/>
    </location>
</feature>
<proteinExistence type="evidence at transcript level"/>
<keyword evidence="3 5" id="KW-1133">Transmembrane helix</keyword>
<name>U5EX76_9DIPT</name>
<dbReference type="EMBL" id="GANO01000200">
    <property type="protein sequence ID" value="JAB59671.1"/>
    <property type="molecule type" value="mRNA"/>
</dbReference>
<organism evidence="6">
    <name type="scientific">Corethrella appendiculata</name>
    <dbReference type="NCBI Taxonomy" id="1370023"/>
    <lineage>
        <taxon>Eukaryota</taxon>
        <taxon>Metazoa</taxon>
        <taxon>Ecdysozoa</taxon>
        <taxon>Arthropoda</taxon>
        <taxon>Hexapoda</taxon>
        <taxon>Insecta</taxon>
        <taxon>Pterygota</taxon>
        <taxon>Neoptera</taxon>
        <taxon>Endopterygota</taxon>
        <taxon>Diptera</taxon>
        <taxon>Nematocera</taxon>
        <taxon>Culicoidea</taxon>
        <taxon>Chaoboridae</taxon>
        <taxon>Corethrella</taxon>
    </lineage>
</organism>
<dbReference type="AlphaFoldDB" id="U5EX76"/>
<dbReference type="PANTHER" id="PTHR19282">
    <property type="entry name" value="TETRASPANIN"/>
    <property type="match status" value="1"/>
</dbReference>
<evidence type="ECO:0000256" key="5">
    <source>
        <dbReference type="SAM" id="Phobius"/>
    </source>
</evidence>
<sequence length="358" mass="40371">MKLSKIFNHKFVLGSCNFIFLLCGITLVSTGFYLFTDGPRVLLSRLLITSSDHSHKSPLTELPQPLFYYVAFGLTAAGLVAVLAAMLGCWASCMNTYCVLSIYFVIILSLLVIEFGVCLMITAWPACLGLNLDENIMVKALQGSYGVPGQEQFTAAMDLAQTVFECCGINTSINYDTSYWKLQSLGQKELTVPLTCCKLENKNEYLAYLDPKPLNLTQCQALLVHDHESSRYLDGCLYKIDNWYREQYFLFLCAGLIIAIVEFCVLLSIILSCTKLPKIQAHVQKSVSTTSSFTRISANHKIQDNIYECDLQTSTPTPIPVPTIRETYIQPKEYNKRRHETPFNANPHYYQISKSYLV</sequence>
<evidence type="ECO:0000256" key="2">
    <source>
        <dbReference type="ARBA" id="ARBA00022692"/>
    </source>
</evidence>
<comment type="subcellular location">
    <subcellularLocation>
        <location evidence="1">Membrane</location>
        <topology evidence="1">Multi-pass membrane protein</topology>
    </subcellularLocation>
</comment>
<feature type="transmembrane region" description="Helical" evidence="5">
    <location>
        <begin position="102"/>
        <end position="124"/>
    </location>
</feature>
<feature type="transmembrane region" description="Helical" evidence="5">
    <location>
        <begin position="66"/>
        <end position="90"/>
    </location>
</feature>
<dbReference type="InterPro" id="IPR008952">
    <property type="entry name" value="Tetraspanin_EC2_sf"/>
</dbReference>